<keyword evidence="7" id="KW-1185">Reference proteome</keyword>
<comment type="subcellular location">
    <subcellularLocation>
        <location evidence="1">Membrane</location>
        <topology evidence="1">Multi-pass membrane protein</topology>
    </subcellularLocation>
</comment>
<comment type="caution">
    <text evidence="6">The sequence shown here is derived from an EMBL/GenBank/DDBJ whole genome shotgun (WGS) entry which is preliminary data.</text>
</comment>
<dbReference type="OrthoDB" id="10071849at2759"/>
<dbReference type="EMBL" id="BFAA01022341">
    <property type="protein sequence ID" value="GCB82655.1"/>
    <property type="molecule type" value="Genomic_DNA"/>
</dbReference>
<protein>
    <submittedName>
        <fullName evidence="6">Uncharacterized protein</fullName>
    </submittedName>
</protein>
<reference evidence="6 7" key="1">
    <citation type="journal article" date="2018" name="Nat. Ecol. Evol.">
        <title>Shark genomes provide insights into elasmobranch evolution and the origin of vertebrates.</title>
        <authorList>
            <person name="Hara Y"/>
            <person name="Yamaguchi K"/>
            <person name="Onimaru K"/>
            <person name="Kadota M"/>
            <person name="Koyanagi M"/>
            <person name="Keeley SD"/>
            <person name="Tatsumi K"/>
            <person name="Tanaka K"/>
            <person name="Motone F"/>
            <person name="Kageyama Y"/>
            <person name="Nozu R"/>
            <person name="Adachi N"/>
            <person name="Nishimura O"/>
            <person name="Nakagawa R"/>
            <person name="Tanegashima C"/>
            <person name="Kiyatake I"/>
            <person name="Matsumoto R"/>
            <person name="Murakumo K"/>
            <person name="Nishida K"/>
            <person name="Terakita A"/>
            <person name="Kuratani S"/>
            <person name="Sato K"/>
            <person name="Hyodo S Kuraku.S."/>
        </authorList>
    </citation>
    <scope>NUCLEOTIDE SEQUENCE [LARGE SCALE GENOMIC DNA]</scope>
</reference>
<evidence type="ECO:0000256" key="5">
    <source>
        <dbReference type="SAM" id="Phobius"/>
    </source>
</evidence>
<dbReference type="Proteomes" id="UP000288216">
    <property type="component" value="Unassembled WGS sequence"/>
</dbReference>
<evidence type="ECO:0000313" key="6">
    <source>
        <dbReference type="EMBL" id="GCB82655.1"/>
    </source>
</evidence>
<keyword evidence="3 5" id="KW-1133">Transmembrane helix</keyword>
<keyword evidence="4 5" id="KW-0472">Membrane</keyword>
<evidence type="ECO:0000256" key="3">
    <source>
        <dbReference type="ARBA" id="ARBA00022989"/>
    </source>
</evidence>
<feature type="transmembrane region" description="Helical" evidence="5">
    <location>
        <begin position="12"/>
        <end position="41"/>
    </location>
</feature>
<organism evidence="6 7">
    <name type="scientific">Scyliorhinus torazame</name>
    <name type="common">Cloudy catshark</name>
    <name type="synonym">Catulus torazame</name>
    <dbReference type="NCBI Taxonomy" id="75743"/>
    <lineage>
        <taxon>Eukaryota</taxon>
        <taxon>Metazoa</taxon>
        <taxon>Chordata</taxon>
        <taxon>Craniata</taxon>
        <taxon>Vertebrata</taxon>
        <taxon>Chondrichthyes</taxon>
        <taxon>Elasmobranchii</taxon>
        <taxon>Galeomorphii</taxon>
        <taxon>Galeoidea</taxon>
        <taxon>Carcharhiniformes</taxon>
        <taxon>Scyliorhinidae</taxon>
        <taxon>Scyliorhinus</taxon>
    </lineage>
</organism>
<feature type="non-terminal residue" evidence="6">
    <location>
        <position position="1"/>
    </location>
</feature>
<keyword evidence="2 5" id="KW-0812">Transmembrane</keyword>
<accession>A0A401QB87</accession>
<sequence>ITEIMIGIIQMLFGLCLNFVESYVFAVLIGVPWWTGIWYIISGSLVVDIINTSNAHLKQVILLMHIVSSIAALIGTAAYFVSLYLMPPLNTNFFYVSISSIVGKSAAGAGAKELPQDGTEKVHRVEGAGHGERMRCSG</sequence>
<evidence type="ECO:0000256" key="1">
    <source>
        <dbReference type="ARBA" id="ARBA00004141"/>
    </source>
</evidence>
<dbReference type="InterPro" id="IPR007237">
    <property type="entry name" value="CD20-like"/>
</dbReference>
<dbReference type="Pfam" id="PF04103">
    <property type="entry name" value="CD20"/>
    <property type="match status" value="1"/>
</dbReference>
<gene>
    <name evidence="6" type="ORF">scyTo_0022385</name>
</gene>
<name>A0A401QB87_SCYTO</name>
<proteinExistence type="predicted"/>
<evidence type="ECO:0000256" key="2">
    <source>
        <dbReference type="ARBA" id="ARBA00022692"/>
    </source>
</evidence>
<evidence type="ECO:0000256" key="4">
    <source>
        <dbReference type="ARBA" id="ARBA00023136"/>
    </source>
</evidence>
<dbReference type="AlphaFoldDB" id="A0A401QB87"/>
<feature type="transmembrane region" description="Helical" evidence="5">
    <location>
        <begin position="61"/>
        <end position="85"/>
    </location>
</feature>
<dbReference type="GO" id="GO:0016020">
    <property type="term" value="C:membrane"/>
    <property type="evidence" value="ECO:0007669"/>
    <property type="project" value="UniProtKB-SubCell"/>
</dbReference>
<dbReference type="STRING" id="75743.A0A401QB87"/>
<evidence type="ECO:0000313" key="7">
    <source>
        <dbReference type="Proteomes" id="UP000288216"/>
    </source>
</evidence>